<reference evidence="1 2" key="1">
    <citation type="submission" date="2024-10" db="EMBL/GenBank/DDBJ databases">
        <title>The Natural Products Discovery Center: Release of the First 8490 Sequenced Strains for Exploring Actinobacteria Biosynthetic Diversity.</title>
        <authorList>
            <person name="Kalkreuter E."/>
            <person name="Kautsar S.A."/>
            <person name="Yang D."/>
            <person name="Bader C.D."/>
            <person name="Teijaro C.N."/>
            <person name="Fluegel L."/>
            <person name="Davis C.M."/>
            <person name="Simpson J.R."/>
            <person name="Lauterbach L."/>
            <person name="Steele A.D."/>
            <person name="Gui C."/>
            <person name="Meng S."/>
            <person name="Li G."/>
            <person name="Viehrig K."/>
            <person name="Ye F."/>
            <person name="Su P."/>
            <person name="Kiefer A.F."/>
            <person name="Nichols A."/>
            <person name="Cepeda A.J."/>
            <person name="Yan W."/>
            <person name="Fan B."/>
            <person name="Jiang Y."/>
            <person name="Adhikari A."/>
            <person name="Zheng C.-J."/>
            <person name="Schuster L."/>
            <person name="Cowan T.M."/>
            <person name="Smanski M.J."/>
            <person name="Chevrette M.G."/>
            <person name="De Carvalho L.P.S."/>
            <person name="Shen B."/>
        </authorList>
    </citation>
    <scope>NUCLEOTIDE SEQUENCE [LARGE SCALE GENOMIC DNA]</scope>
    <source>
        <strain evidence="1 2">NPDC017990</strain>
    </source>
</reference>
<gene>
    <name evidence="1" type="ORF">ACH4F9_39210</name>
</gene>
<protein>
    <submittedName>
        <fullName evidence="1">Uncharacterized protein</fullName>
    </submittedName>
</protein>
<name>A0ABW7R172_9ACTN</name>
<evidence type="ECO:0000313" key="1">
    <source>
        <dbReference type="EMBL" id="MFH8551033.1"/>
    </source>
</evidence>
<accession>A0ABW7R172</accession>
<dbReference type="RefSeq" id="WP_397717736.1">
    <property type="nucleotide sequence ID" value="NZ_JBIRGN010000009.1"/>
</dbReference>
<keyword evidence="2" id="KW-1185">Reference proteome</keyword>
<evidence type="ECO:0000313" key="2">
    <source>
        <dbReference type="Proteomes" id="UP001610818"/>
    </source>
</evidence>
<proteinExistence type="predicted"/>
<dbReference type="EMBL" id="JBIRGQ010000009">
    <property type="protein sequence ID" value="MFH8551033.1"/>
    <property type="molecule type" value="Genomic_DNA"/>
</dbReference>
<organism evidence="1 2">
    <name type="scientific">Streptomyces longisporoflavus</name>
    <dbReference type="NCBI Taxonomy" id="28044"/>
    <lineage>
        <taxon>Bacteria</taxon>
        <taxon>Bacillati</taxon>
        <taxon>Actinomycetota</taxon>
        <taxon>Actinomycetes</taxon>
        <taxon>Kitasatosporales</taxon>
        <taxon>Streptomycetaceae</taxon>
        <taxon>Streptomyces</taxon>
    </lineage>
</organism>
<sequence>MLFDLSAANERLWNTVQSQLWDFYASVQSKHARLAVVLPKHRTDQLAPEFLPFRRHIEPPDRIDVIIRHLRFGGLDTRICHPLPSSLLAFVETKPPMRELARLAVRIVEMRATEREGGDFAALCGQAVAEQTDRGPEVAGLVPHVRRGPQRALLITAALLHGARVEAVHTATAALLSVAKSPGEVRPLLEHPGLDERLEKIDAASDGDSRVRFERRGFARAVRRHFWTTRPDLREPLRVWVSQIVDLSELTDADRERLVRRFTELCLSTEDTEGLIHLVKDWTDAPAETDRTRATNRWRAAAQLLEQSVSSEACGGKFRHQIYEWSTQRQLSDSLRHVLAEVCEKVMAVRHPEAALVRLHHLARRERSPGVARESLLRYVTNDPEDLRLHRRLMYRLTVSSSDIYRLPDTDLFLELTAPTKLPKPFLRSSPTRSWLTTGWAAAFDSAEREHWTACAESWISAADATEDPAISNHLFDVLVAAAGTRYAILSRLFASARERTRPALSTLLLRKINEAQTLRMSRDSTMARHQEAAPS</sequence>
<dbReference type="Proteomes" id="UP001610818">
    <property type="component" value="Unassembled WGS sequence"/>
</dbReference>
<comment type="caution">
    <text evidence="1">The sequence shown here is derived from an EMBL/GenBank/DDBJ whole genome shotgun (WGS) entry which is preliminary data.</text>
</comment>